<evidence type="ECO:0000256" key="1">
    <source>
        <dbReference type="SAM" id="MobiDB-lite"/>
    </source>
</evidence>
<name>A0ABS2DRC0_9BURK</name>
<organism evidence="2 3">
    <name type="scientific">Sutterella massiliensis</name>
    <dbReference type="NCBI Taxonomy" id="1816689"/>
    <lineage>
        <taxon>Bacteria</taxon>
        <taxon>Pseudomonadati</taxon>
        <taxon>Pseudomonadota</taxon>
        <taxon>Betaproteobacteria</taxon>
        <taxon>Burkholderiales</taxon>
        <taxon>Sutterellaceae</taxon>
        <taxon>Sutterella</taxon>
    </lineage>
</organism>
<evidence type="ECO:0000313" key="2">
    <source>
        <dbReference type="EMBL" id="MBM6703896.1"/>
    </source>
</evidence>
<dbReference type="EMBL" id="JACJJC010000006">
    <property type="protein sequence ID" value="MBM6703896.1"/>
    <property type="molecule type" value="Genomic_DNA"/>
</dbReference>
<protein>
    <submittedName>
        <fullName evidence="2">Uncharacterized protein</fullName>
    </submittedName>
</protein>
<proteinExistence type="predicted"/>
<dbReference type="Proteomes" id="UP000715095">
    <property type="component" value="Unassembled WGS sequence"/>
</dbReference>
<dbReference type="RefSeq" id="WP_205102364.1">
    <property type="nucleotide sequence ID" value="NZ_JACJJC010000006.1"/>
</dbReference>
<keyword evidence="3" id="KW-1185">Reference proteome</keyword>
<gene>
    <name evidence="2" type="ORF">H6A60_05280</name>
</gene>
<accession>A0ABS2DRC0</accession>
<comment type="caution">
    <text evidence="2">The sequence shown here is derived from an EMBL/GenBank/DDBJ whole genome shotgun (WGS) entry which is preliminary data.</text>
</comment>
<reference evidence="2 3" key="1">
    <citation type="journal article" date="2021" name="Sci. Rep.">
        <title>The distribution of antibiotic resistance genes in chicken gut microbiota commensals.</title>
        <authorList>
            <person name="Juricova H."/>
            <person name="Matiasovicova J."/>
            <person name="Kubasova T."/>
            <person name="Cejkova D."/>
            <person name="Rychlik I."/>
        </authorList>
    </citation>
    <scope>NUCLEOTIDE SEQUENCE [LARGE SCALE GENOMIC DNA]</scope>
    <source>
        <strain evidence="2 3">An829</strain>
    </source>
</reference>
<feature type="compositionally biased region" description="Basic residues" evidence="1">
    <location>
        <begin position="1"/>
        <end position="12"/>
    </location>
</feature>
<sequence>MPKSKAAPRRAKKLEQRREKSAQRLQNVSYTFLLDTLREALNNRFYEEQGFPHLEILAANYNGPVRHGNLADYVELQDMFIGFSYALAAAIRRNAPYSMEEREDRVAGVAYTIAATLLNIRPDYKDDSGWMGAGVIDAIRERWGRAKMSQAGIDITNRYMDPRILCSLFAMDFVMTFLDLTGELAQMGGDKVISVTECKDAIVTIYTGFTTSNLALAGDRLPDLEELFAENAVTDDFRKTYPDWKPEDADALNVERMGFNSVSEEDMAFMASLLSNSNFMHDMRVLYTAAGSADVPQGKREEIVMGYALRDGPRCRKAFAEGRDPTEEEMDRDAEVINGIVMQMVRSGGIDFGAQNEEASVGAYKFASSEAEETAFAPSTAASTDADTIAALVREAREANEKRSRGELAAADAGQAAVEALVKAAVKRETEKSAEKKDDGE</sequence>
<feature type="region of interest" description="Disordered" evidence="1">
    <location>
        <begin position="1"/>
        <end position="20"/>
    </location>
</feature>
<evidence type="ECO:0000313" key="3">
    <source>
        <dbReference type="Proteomes" id="UP000715095"/>
    </source>
</evidence>